<evidence type="ECO:0000256" key="1">
    <source>
        <dbReference type="SAM" id="SignalP"/>
    </source>
</evidence>
<proteinExistence type="predicted"/>
<keyword evidence="1" id="KW-0732">Signal</keyword>
<feature type="chain" id="PRO_5046901727" evidence="1">
    <location>
        <begin position="26"/>
        <end position="183"/>
    </location>
</feature>
<comment type="caution">
    <text evidence="2">The sequence shown here is derived from an EMBL/GenBank/DDBJ whole genome shotgun (WGS) entry which is preliminary data.</text>
</comment>
<sequence length="183" mass="20273">MLRHAIVVMGMFVVGASLLPATAEAQPVLIQRCAADSLNFAQIQQRIELVRWCALTRNVHAPDWTCPSDYSESNANTNPLGKNAYLAPSGGINATYINLLYLSGGISYMVDADGYCKWSKPVSRQKMRPLYPVYGSQADLTNPNNRQLFFHPTQFSCTLYLDKNGTQPATGYDFYINGFCESA</sequence>
<dbReference type="Proteomes" id="UP001221838">
    <property type="component" value="Unassembled WGS sequence"/>
</dbReference>
<name>A0ABT5D729_9BACT</name>
<evidence type="ECO:0000313" key="2">
    <source>
        <dbReference type="EMBL" id="MDC0709470.1"/>
    </source>
</evidence>
<organism evidence="2 3">
    <name type="scientific">Stigmatella ashevillensis</name>
    <dbReference type="NCBI Taxonomy" id="2995309"/>
    <lineage>
        <taxon>Bacteria</taxon>
        <taxon>Pseudomonadati</taxon>
        <taxon>Myxococcota</taxon>
        <taxon>Myxococcia</taxon>
        <taxon>Myxococcales</taxon>
        <taxon>Cystobacterineae</taxon>
        <taxon>Archangiaceae</taxon>
        <taxon>Stigmatella</taxon>
    </lineage>
</organism>
<dbReference type="EMBL" id="JAQNDM010000002">
    <property type="protein sequence ID" value="MDC0709470.1"/>
    <property type="molecule type" value="Genomic_DNA"/>
</dbReference>
<evidence type="ECO:0000313" key="3">
    <source>
        <dbReference type="Proteomes" id="UP001221838"/>
    </source>
</evidence>
<accession>A0ABT5D729</accession>
<protein>
    <submittedName>
        <fullName evidence="2">Uncharacterized protein</fullName>
    </submittedName>
</protein>
<dbReference type="RefSeq" id="WP_272138079.1">
    <property type="nucleotide sequence ID" value="NZ_JAQNDM010000002.1"/>
</dbReference>
<feature type="signal peptide" evidence="1">
    <location>
        <begin position="1"/>
        <end position="25"/>
    </location>
</feature>
<keyword evidence="3" id="KW-1185">Reference proteome</keyword>
<reference evidence="2 3" key="1">
    <citation type="submission" date="2022-11" db="EMBL/GenBank/DDBJ databases">
        <title>Minimal conservation of predation-associated metabolite biosynthetic gene clusters underscores biosynthetic potential of Myxococcota including descriptions for ten novel species: Archangium lansinium sp. nov., Myxococcus landrumus sp. nov., Nannocystis bai.</title>
        <authorList>
            <person name="Ahearne A."/>
            <person name="Stevens C."/>
            <person name="Dowd S."/>
        </authorList>
    </citation>
    <scope>NUCLEOTIDE SEQUENCE [LARGE SCALE GENOMIC DNA]</scope>
    <source>
        <strain evidence="2 3">NCWAL01</strain>
    </source>
</reference>
<gene>
    <name evidence="2" type="ORF">POL68_13445</name>
</gene>